<dbReference type="RefSeq" id="WP_276827847.1">
    <property type="nucleotide sequence ID" value="NZ_DYVX01000063.1"/>
</dbReference>
<dbReference type="CDD" id="cd00082">
    <property type="entry name" value="HisKA"/>
    <property type="match status" value="1"/>
</dbReference>
<dbReference type="CDD" id="cd00075">
    <property type="entry name" value="HATPase"/>
    <property type="match status" value="1"/>
</dbReference>
<dbReference type="InterPro" id="IPR003594">
    <property type="entry name" value="HATPase_dom"/>
</dbReference>
<dbReference type="InterPro" id="IPR036097">
    <property type="entry name" value="HisK_dim/P_sf"/>
</dbReference>
<dbReference type="Gene3D" id="3.30.565.10">
    <property type="entry name" value="Histidine kinase-like ATPase, C-terminal domain"/>
    <property type="match status" value="1"/>
</dbReference>
<dbReference type="Proteomes" id="UP000717835">
    <property type="component" value="Unassembled WGS sequence"/>
</dbReference>
<keyword evidence="7" id="KW-1133">Transmembrane helix</keyword>
<protein>
    <recommendedName>
        <fullName evidence="2">histidine kinase</fullName>
        <ecNumber evidence="2">2.7.13.3</ecNumber>
    </recommendedName>
</protein>
<dbReference type="Pfam" id="PF00512">
    <property type="entry name" value="HisKA"/>
    <property type="match status" value="1"/>
</dbReference>
<sequence length="447" mass="50654">MPGKYIKIVTFLSLIVIVAIQGSWLAHTYRLIEAELLQVGNRLFPQAVVDEAKARLDRLSDTQGEDITLSFSTNFDYQQEIDQTLFEYLTVLTNDYADSIYHSSISLPLADSIFAARLAQEGYQAQVKCQLVDSLGVPLQEEDASAWHHPFKTLQTDPVYLNRAHTQAVRVTILNPYWIAIRQMGVLLVATALLLVFVAGCIVYQVRIIIRQNRIARLRQDFTYAMIHDMKTPITTISMTGHTLESGLLDRNPELKKQYFAILHEESAHLLGLSEKILTIAKLEQSRLKLAQEPVSLPALFDELTQKYRVKTDKEVTLETHCPDSLLVTADAEYLKEALGNLIDNSLKYSDERVTIRLSAEEQNRHILIRVWDNGWGIPLKQQKHIFEKFDRGGLEYKKEKKVSGFGLGLNFVYKVITAMGGSVSVNSIEGKFSEFTLTLPVPNEKL</sequence>
<comment type="catalytic activity">
    <reaction evidence="1">
        <text>ATP + protein L-histidine = ADP + protein N-phospho-L-histidine.</text>
        <dbReference type="EC" id="2.7.13.3"/>
    </reaction>
</comment>
<dbReference type="InterPro" id="IPR050736">
    <property type="entry name" value="Sensor_HK_Regulatory"/>
</dbReference>
<dbReference type="GO" id="GO:0000155">
    <property type="term" value="F:phosphorelay sensor kinase activity"/>
    <property type="evidence" value="ECO:0007669"/>
    <property type="project" value="InterPro"/>
</dbReference>
<feature type="domain" description="Histidine kinase" evidence="8">
    <location>
        <begin position="225"/>
        <end position="444"/>
    </location>
</feature>
<reference evidence="9" key="1">
    <citation type="journal article" date="2021" name="PeerJ">
        <title>Extensive microbial diversity within the chicken gut microbiome revealed by metagenomics and culture.</title>
        <authorList>
            <person name="Gilroy R."/>
            <person name="Ravi A."/>
            <person name="Getino M."/>
            <person name="Pursley I."/>
            <person name="Horton D.L."/>
            <person name="Alikhan N.F."/>
            <person name="Baker D."/>
            <person name="Gharbi K."/>
            <person name="Hall N."/>
            <person name="Watson M."/>
            <person name="Adriaenssens E.M."/>
            <person name="Foster-Nyarko E."/>
            <person name="Jarju S."/>
            <person name="Secka A."/>
            <person name="Antonio M."/>
            <person name="Oren A."/>
            <person name="Chaudhuri R.R."/>
            <person name="La Ragione R."/>
            <person name="Hildebrand F."/>
            <person name="Pallen M.J."/>
        </authorList>
    </citation>
    <scope>NUCLEOTIDE SEQUENCE</scope>
    <source>
        <strain evidence="9">CHK55-1828</strain>
    </source>
</reference>
<organism evidence="9 10">
    <name type="scientific">Mediterranea massiliensis</name>
    <dbReference type="NCBI Taxonomy" id="1841865"/>
    <lineage>
        <taxon>Bacteria</taxon>
        <taxon>Pseudomonadati</taxon>
        <taxon>Bacteroidota</taxon>
        <taxon>Bacteroidia</taxon>
        <taxon>Bacteroidales</taxon>
        <taxon>Bacteroidaceae</taxon>
        <taxon>Mediterranea</taxon>
    </lineage>
</organism>
<dbReference type="InterPro" id="IPR003661">
    <property type="entry name" value="HisK_dim/P_dom"/>
</dbReference>
<dbReference type="PRINTS" id="PR00344">
    <property type="entry name" value="BCTRLSENSOR"/>
</dbReference>
<dbReference type="EC" id="2.7.13.3" evidence="2"/>
<dbReference type="Pfam" id="PF02518">
    <property type="entry name" value="HATPase_c"/>
    <property type="match status" value="1"/>
</dbReference>
<dbReference type="InterPro" id="IPR005467">
    <property type="entry name" value="His_kinase_dom"/>
</dbReference>
<dbReference type="AlphaFoldDB" id="A0A921LE52"/>
<evidence type="ECO:0000313" key="10">
    <source>
        <dbReference type="Proteomes" id="UP000717835"/>
    </source>
</evidence>
<dbReference type="SUPFAM" id="SSF55874">
    <property type="entry name" value="ATPase domain of HSP90 chaperone/DNA topoisomerase II/histidine kinase"/>
    <property type="match status" value="1"/>
</dbReference>
<dbReference type="Gene3D" id="1.10.287.130">
    <property type="match status" value="1"/>
</dbReference>
<proteinExistence type="predicted"/>
<dbReference type="PROSITE" id="PS50109">
    <property type="entry name" value="HIS_KIN"/>
    <property type="match status" value="1"/>
</dbReference>
<evidence type="ECO:0000256" key="6">
    <source>
        <dbReference type="ARBA" id="ARBA00023012"/>
    </source>
</evidence>
<evidence type="ECO:0000256" key="2">
    <source>
        <dbReference type="ARBA" id="ARBA00012438"/>
    </source>
</evidence>
<dbReference type="PANTHER" id="PTHR43711">
    <property type="entry name" value="TWO-COMPONENT HISTIDINE KINASE"/>
    <property type="match status" value="1"/>
</dbReference>
<name>A0A921LE52_9BACT</name>
<dbReference type="InterPro" id="IPR036890">
    <property type="entry name" value="HATPase_C_sf"/>
</dbReference>
<comment type="caution">
    <text evidence="9">The sequence shown here is derived from an EMBL/GenBank/DDBJ whole genome shotgun (WGS) entry which is preliminary data.</text>
</comment>
<dbReference type="EMBL" id="DYVX01000063">
    <property type="protein sequence ID" value="HJF92307.1"/>
    <property type="molecule type" value="Genomic_DNA"/>
</dbReference>
<dbReference type="InterPro" id="IPR004358">
    <property type="entry name" value="Sig_transdc_His_kin-like_C"/>
</dbReference>
<evidence type="ECO:0000256" key="5">
    <source>
        <dbReference type="ARBA" id="ARBA00022777"/>
    </source>
</evidence>
<keyword evidence="7" id="KW-0812">Transmembrane</keyword>
<accession>A0A921LE52</accession>
<keyword evidence="6" id="KW-0902">Two-component regulatory system</keyword>
<feature type="transmembrane region" description="Helical" evidence="7">
    <location>
        <begin position="184"/>
        <end position="210"/>
    </location>
</feature>
<evidence type="ECO:0000256" key="3">
    <source>
        <dbReference type="ARBA" id="ARBA00022553"/>
    </source>
</evidence>
<dbReference type="SMART" id="SM00387">
    <property type="entry name" value="HATPase_c"/>
    <property type="match status" value="1"/>
</dbReference>
<dbReference type="PANTHER" id="PTHR43711:SF1">
    <property type="entry name" value="HISTIDINE KINASE 1"/>
    <property type="match status" value="1"/>
</dbReference>
<keyword evidence="4" id="KW-0808">Transferase</keyword>
<keyword evidence="3" id="KW-0597">Phosphoprotein</keyword>
<evidence type="ECO:0000259" key="8">
    <source>
        <dbReference type="PROSITE" id="PS50109"/>
    </source>
</evidence>
<dbReference type="SMART" id="SM00388">
    <property type="entry name" value="HisKA"/>
    <property type="match status" value="1"/>
</dbReference>
<reference evidence="9" key="2">
    <citation type="submission" date="2021-09" db="EMBL/GenBank/DDBJ databases">
        <authorList>
            <person name="Gilroy R."/>
        </authorList>
    </citation>
    <scope>NUCLEOTIDE SEQUENCE</scope>
    <source>
        <strain evidence="9">CHK55-1828</strain>
    </source>
</reference>
<gene>
    <name evidence="9" type="ORF">K8W02_07980</name>
</gene>
<keyword evidence="5 9" id="KW-0418">Kinase</keyword>
<evidence type="ECO:0000313" key="9">
    <source>
        <dbReference type="EMBL" id="HJF92307.1"/>
    </source>
</evidence>
<keyword evidence="7" id="KW-0472">Membrane</keyword>
<evidence type="ECO:0000256" key="1">
    <source>
        <dbReference type="ARBA" id="ARBA00000085"/>
    </source>
</evidence>
<dbReference type="SUPFAM" id="SSF47384">
    <property type="entry name" value="Homodimeric domain of signal transducing histidine kinase"/>
    <property type="match status" value="1"/>
</dbReference>
<evidence type="ECO:0000256" key="4">
    <source>
        <dbReference type="ARBA" id="ARBA00022679"/>
    </source>
</evidence>
<evidence type="ECO:0000256" key="7">
    <source>
        <dbReference type="SAM" id="Phobius"/>
    </source>
</evidence>